<evidence type="ECO:0000256" key="3">
    <source>
        <dbReference type="ARBA" id="ARBA00023136"/>
    </source>
</evidence>
<evidence type="ECO:0000313" key="5">
    <source>
        <dbReference type="EMBL" id="GAA4883494.1"/>
    </source>
</evidence>
<dbReference type="Pfam" id="PF07690">
    <property type="entry name" value="MFS_1"/>
    <property type="match status" value="1"/>
</dbReference>
<feature type="transmembrane region" description="Helical" evidence="4">
    <location>
        <begin position="255"/>
        <end position="273"/>
    </location>
</feature>
<dbReference type="SUPFAM" id="SSF103473">
    <property type="entry name" value="MFS general substrate transporter"/>
    <property type="match status" value="1"/>
</dbReference>
<dbReference type="InterPro" id="IPR011701">
    <property type="entry name" value="MFS"/>
</dbReference>
<accession>A0ABP9EP55</accession>
<keyword evidence="3 4" id="KW-0472">Membrane</keyword>
<feature type="transmembrane region" description="Helical" evidence="4">
    <location>
        <begin position="338"/>
        <end position="362"/>
    </location>
</feature>
<feature type="transmembrane region" description="Helical" evidence="4">
    <location>
        <begin position="98"/>
        <end position="119"/>
    </location>
</feature>
<dbReference type="Gene3D" id="1.20.1250.20">
    <property type="entry name" value="MFS general substrate transporter like domains"/>
    <property type="match status" value="1"/>
</dbReference>
<organism evidence="5 6">
    <name type="scientific">Ferrimonas pelagia</name>
    <dbReference type="NCBI Taxonomy" id="1177826"/>
    <lineage>
        <taxon>Bacteria</taxon>
        <taxon>Pseudomonadati</taxon>
        <taxon>Pseudomonadota</taxon>
        <taxon>Gammaproteobacteria</taxon>
        <taxon>Alteromonadales</taxon>
        <taxon>Ferrimonadaceae</taxon>
        <taxon>Ferrimonas</taxon>
    </lineage>
</organism>
<evidence type="ECO:0000256" key="4">
    <source>
        <dbReference type="SAM" id="Phobius"/>
    </source>
</evidence>
<evidence type="ECO:0000313" key="6">
    <source>
        <dbReference type="Proteomes" id="UP001499988"/>
    </source>
</evidence>
<evidence type="ECO:0000256" key="2">
    <source>
        <dbReference type="ARBA" id="ARBA00022989"/>
    </source>
</evidence>
<dbReference type="EMBL" id="BAABJZ010000024">
    <property type="protein sequence ID" value="GAA4883494.1"/>
    <property type="molecule type" value="Genomic_DNA"/>
</dbReference>
<protein>
    <submittedName>
        <fullName evidence="5">CynX/NimT family MFS transporter</fullName>
    </submittedName>
</protein>
<dbReference type="InterPro" id="IPR052524">
    <property type="entry name" value="MFS_Cyanate_Porter"/>
</dbReference>
<proteinExistence type="predicted"/>
<feature type="transmembrane region" description="Helical" evidence="4">
    <location>
        <begin position="39"/>
        <end position="61"/>
    </location>
</feature>
<feature type="transmembrane region" description="Helical" evidence="4">
    <location>
        <begin position="73"/>
        <end position="92"/>
    </location>
</feature>
<feature type="transmembrane region" description="Helical" evidence="4">
    <location>
        <begin position="160"/>
        <end position="184"/>
    </location>
</feature>
<dbReference type="RefSeq" id="WP_345334946.1">
    <property type="nucleotide sequence ID" value="NZ_BAABJZ010000024.1"/>
</dbReference>
<gene>
    <name evidence="5" type="ORF">GCM10023333_17170</name>
</gene>
<dbReference type="InterPro" id="IPR036259">
    <property type="entry name" value="MFS_trans_sf"/>
</dbReference>
<dbReference type="Proteomes" id="UP001499988">
    <property type="component" value="Unassembled WGS sequence"/>
</dbReference>
<name>A0ABP9EP55_9GAMM</name>
<feature type="transmembrane region" description="Helical" evidence="4">
    <location>
        <begin position="213"/>
        <end position="235"/>
    </location>
</feature>
<reference evidence="6" key="1">
    <citation type="journal article" date="2019" name="Int. J. Syst. Evol. Microbiol.">
        <title>The Global Catalogue of Microorganisms (GCM) 10K type strain sequencing project: providing services to taxonomists for standard genome sequencing and annotation.</title>
        <authorList>
            <consortium name="The Broad Institute Genomics Platform"/>
            <consortium name="The Broad Institute Genome Sequencing Center for Infectious Disease"/>
            <person name="Wu L."/>
            <person name="Ma J."/>
        </authorList>
    </citation>
    <scope>NUCLEOTIDE SEQUENCE [LARGE SCALE GENOMIC DNA]</scope>
    <source>
        <strain evidence="6">JCM 18401</strain>
    </source>
</reference>
<feature type="transmembrane region" description="Helical" evidence="4">
    <location>
        <begin position="280"/>
        <end position="298"/>
    </location>
</feature>
<feature type="transmembrane region" description="Helical" evidence="4">
    <location>
        <begin position="131"/>
        <end position="154"/>
    </location>
</feature>
<feature type="transmembrane region" description="Helical" evidence="4">
    <location>
        <begin position="368"/>
        <end position="388"/>
    </location>
</feature>
<feature type="transmembrane region" description="Helical" evidence="4">
    <location>
        <begin position="304"/>
        <end position="326"/>
    </location>
</feature>
<keyword evidence="2 4" id="KW-1133">Transmembrane helix</keyword>
<comment type="caution">
    <text evidence="5">The sequence shown here is derived from an EMBL/GenBank/DDBJ whole genome shotgun (WGS) entry which is preliminary data.</text>
</comment>
<keyword evidence="6" id="KW-1185">Reference proteome</keyword>
<dbReference type="PANTHER" id="PTHR23523:SF2">
    <property type="entry name" value="2-NITROIMIDAZOLE TRANSPORTER"/>
    <property type="match status" value="1"/>
</dbReference>
<sequence>MSLLFRYRSAWILFGILLIAASLRSPITALGPILEPMSQALALSPVAAGLLATLPLLAFAFLSPLSTPVAARLGIEPALLLALLLLVGGIGLRSVGDVPSLFVGTAVLGCGIALGNVLLPALLKLRYPNRIPLLTGAYAMIMGLSATLASWFIVPLNQALGWRGALLSLGLLPVLAVIVWALCLRGQCHDSAISRPAMVGRSQPVPALWRHPLAWQVALFMGFNSVVFHTTNTWLPALLTEQGFSLAQAGRLHGGLHLSGAIAGLLLVPLMRVGLSASTLAAAISLITLLGYVGLWAAPAQAPIWIGVFGAGSGLILTLALSFIALRANSPLQAVALSAMVQSCGYLMAAVGPVLFGGLFAWSGSWHALLPLWWGLLLCTALFGALAGRERTL</sequence>
<evidence type="ECO:0000256" key="1">
    <source>
        <dbReference type="ARBA" id="ARBA00022692"/>
    </source>
</evidence>
<keyword evidence="1 4" id="KW-0812">Transmembrane</keyword>
<dbReference type="PANTHER" id="PTHR23523">
    <property type="match status" value="1"/>
</dbReference>